<dbReference type="EMBL" id="JAHUTI010040539">
    <property type="protein sequence ID" value="MED6245352.1"/>
    <property type="molecule type" value="Genomic_DNA"/>
</dbReference>
<name>A0ABU7B478_9TELE</name>
<proteinExistence type="predicted"/>
<organism evidence="1 2">
    <name type="scientific">Ataeniobius toweri</name>
    <dbReference type="NCBI Taxonomy" id="208326"/>
    <lineage>
        <taxon>Eukaryota</taxon>
        <taxon>Metazoa</taxon>
        <taxon>Chordata</taxon>
        <taxon>Craniata</taxon>
        <taxon>Vertebrata</taxon>
        <taxon>Euteleostomi</taxon>
        <taxon>Actinopterygii</taxon>
        <taxon>Neopterygii</taxon>
        <taxon>Teleostei</taxon>
        <taxon>Neoteleostei</taxon>
        <taxon>Acanthomorphata</taxon>
        <taxon>Ovalentaria</taxon>
        <taxon>Atherinomorphae</taxon>
        <taxon>Cyprinodontiformes</taxon>
        <taxon>Goodeidae</taxon>
        <taxon>Ataeniobius</taxon>
    </lineage>
</organism>
<evidence type="ECO:0000313" key="2">
    <source>
        <dbReference type="Proteomes" id="UP001345963"/>
    </source>
</evidence>
<comment type="caution">
    <text evidence="1">The sequence shown here is derived from an EMBL/GenBank/DDBJ whole genome shotgun (WGS) entry which is preliminary data.</text>
</comment>
<gene>
    <name evidence="1" type="ORF">ATANTOWER_001993</name>
</gene>
<protein>
    <submittedName>
        <fullName evidence="1">Uncharacterized protein</fullName>
    </submittedName>
</protein>
<evidence type="ECO:0000313" key="1">
    <source>
        <dbReference type="EMBL" id="MED6245352.1"/>
    </source>
</evidence>
<sequence length="108" mass="12608">MHGEFAVWRQFSSCLPILMSRMQMSRPELGPPLSLQQNLARCWCDSTLMTRYVISKGLFLQSDSSALFYSINGYIGHNCNRKIAPMCDRRCLKHYCRNVKCVRIRSKR</sequence>
<keyword evidence="2" id="KW-1185">Reference proteome</keyword>
<accession>A0ABU7B478</accession>
<dbReference type="Proteomes" id="UP001345963">
    <property type="component" value="Unassembled WGS sequence"/>
</dbReference>
<reference evidence="1 2" key="1">
    <citation type="submission" date="2021-07" db="EMBL/GenBank/DDBJ databases">
        <authorList>
            <person name="Palmer J.M."/>
        </authorList>
    </citation>
    <scope>NUCLEOTIDE SEQUENCE [LARGE SCALE GENOMIC DNA]</scope>
    <source>
        <strain evidence="1 2">AT_MEX2019</strain>
        <tissue evidence="1">Muscle</tissue>
    </source>
</reference>